<dbReference type="EMBL" id="GBRH01256891">
    <property type="protein sequence ID" value="JAD41004.1"/>
    <property type="molecule type" value="Transcribed_RNA"/>
</dbReference>
<protein>
    <submittedName>
        <fullName evidence="2">Uncharacterized protein</fullName>
    </submittedName>
</protein>
<reference evidence="2" key="1">
    <citation type="submission" date="2014-09" db="EMBL/GenBank/DDBJ databases">
        <authorList>
            <person name="Magalhaes I.L.F."/>
            <person name="Oliveira U."/>
            <person name="Santos F.R."/>
            <person name="Vidigal T.H.D.A."/>
            <person name="Brescovit A.D."/>
            <person name="Santos A.J."/>
        </authorList>
    </citation>
    <scope>NUCLEOTIDE SEQUENCE</scope>
    <source>
        <tissue evidence="2">Shoot tissue taken approximately 20 cm above the soil surface</tissue>
    </source>
</reference>
<organism evidence="2">
    <name type="scientific">Arundo donax</name>
    <name type="common">Giant reed</name>
    <name type="synonym">Donax arundinaceus</name>
    <dbReference type="NCBI Taxonomy" id="35708"/>
    <lineage>
        <taxon>Eukaryota</taxon>
        <taxon>Viridiplantae</taxon>
        <taxon>Streptophyta</taxon>
        <taxon>Embryophyta</taxon>
        <taxon>Tracheophyta</taxon>
        <taxon>Spermatophyta</taxon>
        <taxon>Magnoliopsida</taxon>
        <taxon>Liliopsida</taxon>
        <taxon>Poales</taxon>
        <taxon>Poaceae</taxon>
        <taxon>PACMAD clade</taxon>
        <taxon>Arundinoideae</taxon>
        <taxon>Arundineae</taxon>
        <taxon>Arundo</taxon>
    </lineage>
</organism>
<dbReference type="AlphaFoldDB" id="A0A0A8ZNN2"/>
<reference evidence="2" key="2">
    <citation type="journal article" date="2015" name="Data Brief">
        <title>Shoot transcriptome of the giant reed, Arundo donax.</title>
        <authorList>
            <person name="Barrero R.A."/>
            <person name="Guerrero F.D."/>
            <person name="Moolhuijzen P."/>
            <person name="Goolsby J.A."/>
            <person name="Tidwell J."/>
            <person name="Bellgard S.E."/>
            <person name="Bellgard M.I."/>
        </authorList>
    </citation>
    <scope>NUCLEOTIDE SEQUENCE</scope>
    <source>
        <tissue evidence="2">Shoot tissue taken approximately 20 cm above the soil surface</tissue>
    </source>
</reference>
<proteinExistence type="predicted"/>
<evidence type="ECO:0000256" key="1">
    <source>
        <dbReference type="SAM" id="MobiDB-lite"/>
    </source>
</evidence>
<feature type="region of interest" description="Disordered" evidence="1">
    <location>
        <begin position="1"/>
        <end position="25"/>
    </location>
</feature>
<sequence>MGADSNRQAIKFGPEPYGTSFFNKH</sequence>
<name>A0A0A8ZNN2_ARUDO</name>
<accession>A0A0A8ZNN2</accession>
<evidence type="ECO:0000313" key="2">
    <source>
        <dbReference type="EMBL" id="JAD41004.1"/>
    </source>
</evidence>